<name>A0A1Y1Q702_9GAMM</name>
<feature type="compositionally biased region" description="Polar residues" evidence="2">
    <location>
        <begin position="55"/>
        <end position="65"/>
    </location>
</feature>
<dbReference type="EMBL" id="MTEJ01000786">
    <property type="protein sequence ID" value="OQW97870.1"/>
    <property type="molecule type" value="Genomic_DNA"/>
</dbReference>
<dbReference type="SUPFAM" id="SSF53706">
    <property type="entry name" value="Formate dehydrogenase/DMSO reductase, domains 1-3"/>
    <property type="match status" value="1"/>
</dbReference>
<accession>A0A1Y1Q702</accession>
<evidence type="ECO:0000259" key="3">
    <source>
        <dbReference type="Pfam" id="PF00384"/>
    </source>
</evidence>
<dbReference type="GO" id="GO:0016491">
    <property type="term" value="F:oxidoreductase activity"/>
    <property type="evidence" value="ECO:0007669"/>
    <property type="project" value="UniProtKB-KW"/>
</dbReference>
<reference evidence="4 5" key="1">
    <citation type="submission" date="2017-01" db="EMBL/GenBank/DDBJ databases">
        <title>Novel large sulfur bacteria in the metagenomes of groundwater-fed chemosynthetic microbial mats in the Lake Huron basin.</title>
        <authorList>
            <person name="Sharrar A.M."/>
            <person name="Flood B.E."/>
            <person name="Bailey J.V."/>
            <person name="Jones D.S."/>
            <person name="Biddanda B."/>
            <person name="Ruberg S.A."/>
            <person name="Marcus D.N."/>
            <person name="Dick G.J."/>
        </authorList>
    </citation>
    <scope>NUCLEOTIDE SEQUENCE [LARGE SCALE GENOMIC DNA]</scope>
    <source>
        <strain evidence="4">A8</strain>
    </source>
</reference>
<dbReference type="Gene3D" id="3.40.50.740">
    <property type="match status" value="1"/>
</dbReference>
<dbReference type="InterPro" id="IPR050123">
    <property type="entry name" value="Prok_molybdopt-oxidoreductase"/>
</dbReference>
<keyword evidence="1" id="KW-0560">Oxidoreductase</keyword>
<sequence>MGTNPAVSLPDSAQVRRALLACELVVVSDCVRNTDTVDLAHIRLPALTWGERDGTVTNSDRTISRQPPFLPASTGRSQAGLADLG</sequence>
<dbReference type="Pfam" id="PF00384">
    <property type="entry name" value="Molybdopterin"/>
    <property type="match status" value="1"/>
</dbReference>
<evidence type="ECO:0000313" key="5">
    <source>
        <dbReference type="Proteomes" id="UP000192491"/>
    </source>
</evidence>
<evidence type="ECO:0000256" key="1">
    <source>
        <dbReference type="ARBA" id="ARBA00023002"/>
    </source>
</evidence>
<protein>
    <recommendedName>
        <fullName evidence="3">Molybdopterin oxidoreductase domain-containing protein</fullName>
    </recommendedName>
</protein>
<evidence type="ECO:0000313" key="4">
    <source>
        <dbReference type="EMBL" id="OQW97870.1"/>
    </source>
</evidence>
<comment type="caution">
    <text evidence="4">The sequence shown here is derived from an EMBL/GenBank/DDBJ whole genome shotgun (WGS) entry which is preliminary data.</text>
</comment>
<feature type="domain" description="Molybdopterin oxidoreductase" evidence="3">
    <location>
        <begin position="1"/>
        <end position="72"/>
    </location>
</feature>
<gene>
    <name evidence="4" type="ORF">BWK73_53635</name>
</gene>
<dbReference type="GO" id="GO:0016020">
    <property type="term" value="C:membrane"/>
    <property type="evidence" value="ECO:0007669"/>
    <property type="project" value="TreeGrafter"/>
</dbReference>
<feature type="region of interest" description="Disordered" evidence="2">
    <location>
        <begin position="54"/>
        <end position="85"/>
    </location>
</feature>
<dbReference type="PANTHER" id="PTHR43105">
    <property type="entry name" value="RESPIRATORY NITRATE REDUCTASE"/>
    <property type="match status" value="1"/>
</dbReference>
<dbReference type="Proteomes" id="UP000192491">
    <property type="component" value="Unassembled WGS sequence"/>
</dbReference>
<organism evidence="4 5">
    <name type="scientific">Thiothrix lacustris</name>
    <dbReference type="NCBI Taxonomy" id="525917"/>
    <lineage>
        <taxon>Bacteria</taxon>
        <taxon>Pseudomonadati</taxon>
        <taxon>Pseudomonadota</taxon>
        <taxon>Gammaproteobacteria</taxon>
        <taxon>Thiotrichales</taxon>
        <taxon>Thiotrichaceae</taxon>
        <taxon>Thiothrix</taxon>
    </lineage>
</organism>
<dbReference type="AlphaFoldDB" id="A0A1Y1Q702"/>
<proteinExistence type="predicted"/>
<evidence type="ECO:0000256" key="2">
    <source>
        <dbReference type="SAM" id="MobiDB-lite"/>
    </source>
</evidence>
<dbReference type="PANTHER" id="PTHR43105:SF9">
    <property type="entry name" value="NADPH-FE(3+) OXIDOREDUCTASE SUBUNIT ALPHA"/>
    <property type="match status" value="1"/>
</dbReference>
<dbReference type="InterPro" id="IPR006656">
    <property type="entry name" value="Mopterin_OxRdtase"/>
</dbReference>